<dbReference type="PROSITE" id="PS51257">
    <property type="entry name" value="PROKAR_LIPOPROTEIN"/>
    <property type="match status" value="1"/>
</dbReference>
<dbReference type="EMBL" id="FMSH01000544">
    <property type="protein sequence ID" value="SCV02126.1"/>
    <property type="molecule type" value="Genomic_DNA"/>
</dbReference>
<proteinExistence type="predicted"/>
<feature type="region of interest" description="Disordered" evidence="1">
    <location>
        <begin position="37"/>
        <end position="60"/>
    </location>
</feature>
<accession>A0A1K0ISI1</accession>
<evidence type="ECO:0000256" key="1">
    <source>
        <dbReference type="SAM" id="MobiDB-lite"/>
    </source>
</evidence>
<feature type="compositionally biased region" description="Polar residues" evidence="1">
    <location>
        <begin position="40"/>
        <end position="58"/>
    </location>
</feature>
<reference evidence="2" key="1">
    <citation type="submission" date="2016-09" db="EMBL/GenBank/DDBJ databases">
        <authorList>
            <person name="Capua I."/>
            <person name="De Benedictis P."/>
            <person name="Joannis T."/>
            <person name="Lombin L.H."/>
            <person name="Cattoli G."/>
        </authorList>
    </citation>
    <scope>NUCLEOTIDE SEQUENCE</scope>
    <source>
        <strain evidence="2">B9</strain>
    </source>
</reference>
<keyword evidence="2" id="KW-0449">Lipoprotein</keyword>
<evidence type="ECO:0000313" key="2">
    <source>
        <dbReference type="EMBL" id="SCV02126.1"/>
    </source>
</evidence>
<sequence length="600" mass="62267">MPKSLKGKIQGDRRLSARGLLTAAAISASLLSACGGDGSDSATNPSTPAGPTQPTPNLTGKAIDGYLVGAKVCLDLDASGSCDAGEPSTTTDENGGFGLVADAAAIGKTLLVVVDTNTKDKSRPGFSFPAGFVLYTVVDGMTGQHVTPITTMVQAQVQSGKSQAAAEQAVASLLGGKVSLKADYIANGDSNTSAFAAQVVDKVVEFAKADRGDTDTVRAVMNAIVTKGGVTTVTQADVDAARAKPLYTADVDAQALLAEPLYTYAGTLGDFTSTPPKPVLVRQVWTRNAQGQQSSMEELGLQASGWMPSPTGASALGGIYGAYALKADGGWSPFIPAAALDGAYNVQATQGNVITGTDANTGIGIRLEFRRTVLDSKAFVNVMPSSTSSDMLAAMTGAFGAGTTGYAVIRSEDTDMLTIPASSQCGSANPIVEDGVQQCPLLGTPTNQYTSVLDVLTVPPVPFLQAGLFGYMRFGPNGQLVVYDGRDSTKILLDNSKISWSLYSRNQSVMVLNVKYEDIAAYADSASYGTPGVLDVVYSRGQTYRDVLKSGAKFVIALHNGHLRYGLLVPAGVETSTALLKQPAFDQLTEVVKQALATTW</sequence>
<dbReference type="RefSeq" id="WP_340531014.1">
    <property type="nucleotide sequence ID" value="NZ_FMSH01000544.1"/>
</dbReference>
<organism evidence="2">
    <name type="scientific">Cupriavidus necator</name>
    <name type="common">Alcaligenes eutrophus</name>
    <name type="synonym">Ralstonia eutropha</name>
    <dbReference type="NCBI Taxonomy" id="106590"/>
    <lineage>
        <taxon>Bacteria</taxon>
        <taxon>Pseudomonadati</taxon>
        <taxon>Pseudomonadota</taxon>
        <taxon>Betaproteobacteria</taxon>
        <taxon>Burkholderiales</taxon>
        <taxon>Burkholderiaceae</taxon>
        <taxon>Cupriavidus</taxon>
    </lineage>
</organism>
<dbReference type="AlphaFoldDB" id="A0A1K0ISI1"/>
<gene>
    <name evidence="2" type="ORF">CNECB9_930009</name>
</gene>
<name>A0A1K0ISI1_CUPNE</name>
<protein>
    <submittedName>
        <fullName evidence="2">Putative lipoprotein</fullName>
    </submittedName>
</protein>